<evidence type="ECO:0000256" key="6">
    <source>
        <dbReference type="ARBA" id="ARBA00022917"/>
    </source>
</evidence>
<dbReference type="SMART" id="SM00845">
    <property type="entry name" value="GatB_Yqey"/>
    <property type="match status" value="1"/>
</dbReference>
<evidence type="ECO:0000256" key="9">
    <source>
        <dbReference type="ARBA" id="ARBA00047913"/>
    </source>
</evidence>
<dbReference type="FunFam" id="1.10.10.410:FF:000001">
    <property type="entry name" value="Aspartyl/glutamyl-tRNA(Asn/Gln) amidotransferase subunit B"/>
    <property type="match status" value="1"/>
</dbReference>
<dbReference type="Gene3D" id="1.10.150.380">
    <property type="entry name" value="GatB domain, N-terminal subdomain"/>
    <property type="match status" value="1"/>
</dbReference>
<dbReference type="Pfam" id="PF13366">
    <property type="entry name" value="PDDEXK_3"/>
    <property type="match status" value="1"/>
</dbReference>
<dbReference type="Pfam" id="PF02637">
    <property type="entry name" value="GatB_Yqey"/>
    <property type="match status" value="1"/>
</dbReference>
<dbReference type="SUPFAM" id="SSF89095">
    <property type="entry name" value="GatB/YqeY motif"/>
    <property type="match status" value="1"/>
</dbReference>
<dbReference type="InterPro" id="IPR014746">
    <property type="entry name" value="Gln_synth/guanido_kin_cat_dom"/>
</dbReference>
<dbReference type="GO" id="GO:0050567">
    <property type="term" value="F:glutaminyl-tRNA synthase (glutamine-hydrolyzing) activity"/>
    <property type="evidence" value="ECO:0007669"/>
    <property type="project" value="UniProtKB-UniRule"/>
</dbReference>
<evidence type="ECO:0000256" key="5">
    <source>
        <dbReference type="ARBA" id="ARBA00022840"/>
    </source>
</evidence>
<comment type="catalytic activity">
    <reaction evidence="9 10">
        <text>L-glutamyl-tRNA(Gln) + L-glutamine + ATP + H2O = L-glutaminyl-tRNA(Gln) + L-glutamate + ADP + phosphate + H(+)</text>
        <dbReference type="Rhea" id="RHEA:17521"/>
        <dbReference type="Rhea" id="RHEA-COMP:9681"/>
        <dbReference type="Rhea" id="RHEA-COMP:9684"/>
        <dbReference type="ChEBI" id="CHEBI:15377"/>
        <dbReference type="ChEBI" id="CHEBI:15378"/>
        <dbReference type="ChEBI" id="CHEBI:29985"/>
        <dbReference type="ChEBI" id="CHEBI:30616"/>
        <dbReference type="ChEBI" id="CHEBI:43474"/>
        <dbReference type="ChEBI" id="CHEBI:58359"/>
        <dbReference type="ChEBI" id="CHEBI:78520"/>
        <dbReference type="ChEBI" id="CHEBI:78521"/>
        <dbReference type="ChEBI" id="CHEBI:456216"/>
    </reaction>
</comment>
<dbReference type="PANTHER" id="PTHR11659:SF0">
    <property type="entry name" value="GLUTAMYL-TRNA(GLN) AMIDOTRANSFERASE SUBUNIT B, MITOCHONDRIAL"/>
    <property type="match status" value="1"/>
</dbReference>
<dbReference type="NCBIfam" id="TIGR04256">
    <property type="entry name" value="GxxExxY"/>
    <property type="match status" value="1"/>
</dbReference>
<dbReference type="InterPro" id="IPR026350">
    <property type="entry name" value="GxxExxY"/>
</dbReference>
<dbReference type="SUPFAM" id="SSF55931">
    <property type="entry name" value="Glutamine synthetase/guanido kinase"/>
    <property type="match status" value="2"/>
</dbReference>
<dbReference type="EC" id="6.3.5.-" evidence="10"/>
<organism evidence="12 13">
    <name type="scientific">Candidatus Sungbacteria bacterium RIFCSPLOWO2_01_FULL_47_10</name>
    <dbReference type="NCBI Taxonomy" id="1802276"/>
    <lineage>
        <taxon>Bacteria</taxon>
        <taxon>Candidatus Sungiibacteriota</taxon>
    </lineage>
</organism>
<keyword evidence="5 10" id="KW-0067">ATP-binding</keyword>
<evidence type="ECO:0000256" key="3">
    <source>
        <dbReference type="ARBA" id="ARBA00022598"/>
    </source>
</evidence>
<dbReference type="InterPro" id="IPR017958">
    <property type="entry name" value="Gln-tRNA_amidoTrfase_suB_CS"/>
</dbReference>
<evidence type="ECO:0000313" key="12">
    <source>
        <dbReference type="EMBL" id="OHA04282.1"/>
    </source>
</evidence>
<dbReference type="InterPro" id="IPR023168">
    <property type="entry name" value="GatB_Yqey_C_2"/>
</dbReference>
<evidence type="ECO:0000256" key="8">
    <source>
        <dbReference type="ARBA" id="ARBA00047380"/>
    </source>
</evidence>
<dbReference type="GO" id="GO:0050566">
    <property type="term" value="F:asparaginyl-tRNA synthase (glutamine-hydrolyzing) activity"/>
    <property type="evidence" value="ECO:0007669"/>
    <property type="project" value="RHEA"/>
</dbReference>
<comment type="similarity">
    <text evidence="1 10">Belongs to the GatB/GatE family. GatB subfamily.</text>
</comment>
<sequence length="651" mass="74606">MATYETIIGLEVHAELNTKTKMFCDSLNDPNEKHPNINICPVCMGHPGTLPVINEEAVKKVIQIGLALKGEIPEFSQFDRKNYFYPDLPKGYQISQYEHPLVKGGYLDIEIRNPKSEILNNVQNSNNQNMKKQIRVTRIHLEEDAGRLLHDQKTGESLVDFNRAGRPLMELVTEPDLRSGEEVRLFGEKLQRILRYVGASNADMEKGELRVEVNISLSNSPQMAPNESRIMLKDESYGMMKLLFEIHNKLGPIYKEKNYQDAVEEILKREGIPYEREKNIKLKFENIEVSNFYADFVIRDRILLEIKAKPFITNDDVRQGSRYIKSLHLPLAIVANFKRNKLEYKRVVNPAFENDSSLFEDNSRRTLGTKVEVKNINSFKFAEDAVNYEIKRQTEILERGGNIIQETRGWNERMGESVSQRSKEESHDYRYFPEPDLPPLNISKEFVQKLAASLPELPGLKKTRFIEEYGLDEKTAELIVREKDFANYFENVVSELREWESASPSPNKKPIFKLAANFMTGDFLKLLHETSAPVSETLITPENFGEFLTYVAEEKISSTAAKAVFDEMFRLGGDPSEIIKAKNLMQISDETEIESVAKKVIDENPKPVADYKNGAENVLQFLVGQVMKASKGKANPKIVKEIMQKLLKDRP</sequence>
<evidence type="ECO:0000256" key="4">
    <source>
        <dbReference type="ARBA" id="ARBA00022741"/>
    </source>
</evidence>
<dbReference type="GO" id="GO:0005524">
    <property type="term" value="F:ATP binding"/>
    <property type="evidence" value="ECO:0007669"/>
    <property type="project" value="UniProtKB-KW"/>
</dbReference>
<evidence type="ECO:0000259" key="11">
    <source>
        <dbReference type="SMART" id="SM00845"/>
    </source>
</evidence>
<proteinExistence type="inferred from homology"/>
<dbReference type="EMBL" id="MHQO01000084">
    <property type="protein sequence ID" value="OHA04282.1"/>
    <property type="molecule type" value="Genomic_DNA"/>
</dbReference>
<dbReference type="Gene3D" id="1.10.10.410">
    <property type="match status" value="1"/>
</dbReference>
<evidence type="ECO:0000256" key="1">
    <source>
        <dbReference type="ARBA" id="ARBA00005306"/>
    </source>
</evidence>
<keyword evidence="4 10" id="KW-0547">Nucleotide-binding</keyword>
<keyword evidence="6 10" id="KW-0648">Protein biosynthesis</keyword>
<comment type="catalytic activity">
    <reaction evidence="8 10">
        <text>L-aspartyl-tRNA(Asn) + L-glutamine + ATP + H2O = L-asparaginyl-tRNA(Asn) + L-glutamate + ADP + phosphate + 2 H(+)</text>
        <dbReference type="Rhea" id="RHEA:14513"/>
        <dbReference type="Rhea" id="RHEA-COMP:9674"/>
        <dbReference type="Rhea" id="RHEA-COMP:9677"/>
        <dbReference type="ChEBI" id="CHEBI:15377"/>
        <dbReference type="ChEBI" id="CHEBI:15378"/>
        <dbReference type="ChEBI" id="CHEBI:29985"/>
        <dbReference type="ChEBI" id="CHEBI:30616"/>
        <dbReference type="ChEBI" id="CHEBI:43474"/>
        <dbReference type="ChEBI" id="CHEBI:58359"/>
        <dbReference type="ChEBI" id="CHEBI:78515"/>
        <dbReference type="ChEBI" id="CHEBI:78516"/>
        <dbReference type="ChEBI" id="CHEBI:456216"/>
    </reaction>
</comment>
<evidence type="ECO:0000313" key="13">
    <source>
        <dbReference type="Proteomes" id="UP000177982"/>
    </source>
</evidence>
<dbReference type="Pfam" id="PF02934">
    <property type="entry name" value="GatB_N"/>
    <property type="match status" value="2"/>
</dbReference>
<accession>A0A1G2L0I4</accession>
<dbReference type="GO" id="GO:0070681">
    <property type="term" value="P:glutaminyl-tRNAGln biosynthesis via transamidation"/>
    <property type="evidence" value="ECO:0007669"/>
    <property type="project" value="TreeGrafter"/>
</dbReference>
<evidence type="ECO:0000256" key="10">
    <source>
        <dbReference type="HAMAP-Rule" id="MF_00121"/>
    </source>
</evidence>
<dbReference type="InterPro" id="IPR017959">
    <property type="entry name" value="Asn/Gln-tRNA_amidoTrfase_suB/E"/>
</dbReference>
<gene>
    <name evidence="10" type="primary">gatB</name>
    <name evidence="12" type="ORF">A2934_02020</name>
</gene>
<dbReference type="AlphaFoldDB" id="A0A1G2L0I4"/>
<dbReference type="InterPro" id="IPR042114">
    <property type="entry name" value="GatB_C_1"/>
</dbReference>
<dbReference type="GO" id="GO:0006412">
    <property type="term" value="P:translation"/>
    <property type="evidence" value="ECO:0007669"/>
    <property type="project" value="UniProtKB-UniRule"/>
</dbReference>
<dbReference type="PROSITE" id="PS01234">
    <property type="entry name" value="GATB"/>
    <property type="match status" value="1"/>
</dbReference>
<evidence type="ECO:0000256" key="7">
    <source>
        <dbReference type="ARBA" id="ARBA00024799"/>
    </source>
</evidence>
<dbReference type="HAMAP" id="MF_00121">
    <property type="entry name" value="GatB"/>
    <property type="match status" value="1"/>
</dbReference>
<reference evidence="12 13" key="1">
    <citation type="journal article" date="2016" name="Nat. Commun.">
        <title>Thousands of microbial genomes shed light on interconnected biogeochemical processes in an aquifer system.</title>
        <authorList>
            <person name="Anantharaman K."/>
            <person name="Brown C.T."/>
            <person name="Hug L.A."/>
            <person name="Sharon I."/>
            <person name="Castelle C.J."/>
            <person name="Probst A.J."/>
            <person name="Thomas B.C."/>
            <person name="Singh A."/>
            <person name="Wilkins M.J."/>
            <person name="Karaoz U."/>
            <person name="Brodie E.L."/>
            <person name="Williams K.H."/>
            <person name="Hubbard S.S."/>
            <person name="Banfield J.F."/>
        </authorList>
    </citation>
    <scope>NUCLEOTIDE SEQUENCE [LARGE SCALE GENOMIC DNA]</scope>
</reference>
<name>A0A1G2L0I4_9BACT</name>
<dbReference type="Proteomes" id="UP000177982">
    <property type="component" value="Unassembled WGS sequence"/>
</dbReference>
<evidence type="ECO:0000256" key="2">
    <source>
        <dbReference type="ARBA" id="ARBA00011123"/>
    </source>
</evidence>
<dbReference type="InterPro" id="IPR004413">
    <property type="entry name" value="GatB"/>
</dbReference>
<dbReference type="InterPro" id="IPR006075">
    <property type="entry name" value="Asn/Gln-tRNA_Trfase_suB/E_cat"/>
</dbReference>
<protein>
    <recommendedName>
        <fullName evidence="10">Aspartyl/glutamyl-tRNA(Asn/Gln) amidotransferase subunit B</fullName>
        <shortName evidence="10">Asp/Glu-ADT subunit B</shortName>
        <ecNumber evidence="10">6.3.5.-</ecNumber>
    </recommendedName>
</protein>
<feature type="domain" description="Asn/Gln amidotransferase" evidence="11">
    <location>
        <begin position="487"/>
        <end position="647"/>
    </location>
</feature>
<comment type="caution">
    <text evidence="12">The sequence shown here is derived from an EMBL/GenBank/DDBJ whole genome shotgun (WGS) entry which is preliminary data.</text>
</comment>
<comment type="subunit">
    <text evidence="2 10">Heterotrimer of A, B and C subunits.</text>
</comment>
<dbReference type="InterPro" id="IPR003789">
    <property type="entry name" value="Asn/Gln_tRNA_amidoTrase-B-like"/>
</dbReference>
<dbReference type="PANTHER" id="PTHR11659">
    <property type="entry name" value="GLUTAMYL-TRNA GLN AMIDOTRANSFERASE SUBUNIT B MITOCHONDRIAL AND PROKARYOTIC PET112-RELATED"/>
    <property type="match status" value="1"/>
</dbReference>
<dbReference type="InterPro" id="IPR018027">
    <property type="entry name" value="Asn/Gln_amidotransferase"/>
</dbReference>
<keyword evidence="3 10" id="KW-0436">Ligase</keyword>
<comment type="function">
    <text evidence="7 10">Allows the formation of correctly charged Asn-tRNA(Asn) or Gln-tRNA(Gln) through the transamidation of misacylated Asp-tRNA(Asn) or Glu-tRNA(Gln) in organisms which lack either or both of asparaginyl-tRNA or glutaminyl-tRNA synthetases. The reaction takes place in the presence of glutamine and ATP through an activated phospho-Asp-tRNA(Asn) or phospho-Glu-tRNA(Gln).</text>
</comment>